<keyword evidence="3" id="KW-1185">Reference proteome</keyword>
<sequence length="136" mass="15538">MKLLIGMFCATLVSLSWAVTAGSPEEVDRLKVKVYELELKTLRAEEEYLAARARYMAAKAELDKLTESKKPTSRKIGAKTDELPSPLVFNNKRVWNPEKILWNNKFFKCGKYLDDGSCEFVREMTQAELNKLSGTR</sequence>
<evidence type="ECO:0000313" key="2">
    <source>
        <dbReference type="EMBL" id="MCH4293395.1"/>
    </source>
</evidence>
<accession>A0AAJ1BEP6</accession>
<comment type="caution">
    <text evidence="2">The sequence shown here is derived from an EMBL/GenBank/DDBJ whole genome shotgun (WGS) entry which is preliminary data.</text>
</comment>
<feature type="signal peptide" evidence="1">
    <location>
        <begin position="1"/>
        <end position="18"/>
    </location>
</feature>
<keyword evidence="1" id="KW-0732">Signal</keyword>
<evidence type="ECO:0000313" key="3">
    <source>
        <dbReference type="Proteomes" id="UP001297581"/>
    </source>
</evidence>
<proteinExistence type="predicted"/>
<name>A0AAJ1BEP6_9GAMM</name>
<organism evidence="2 3">
    <name type="scientific">Shewanella zhuhaiensis</name>
    <dbReference type="NCBI Taxonomy" id="2919576"/>
    <lineage>
        <taxon>Bacteria</taxon>
        <taxon>Pseudomonadati</taxon>
        <taxon>Pseudomonadota</taxon>
        <taxon>Gammaproteobacteria</taxon>
        <taxon>Alteromonadales</taxon>
        <taxon>Shewanellaceae</taxon>
        <taxon>Shewanella</taxon>
    </lineage>
</organism>
<reference evidence="2 3" key="1">
    <citation type="submission" date="2022-02" db="EMBL/GenBank/DDBJ databases">
        <title>The genome sequence of Shewanella sp. 3B26.</title>
        <authorList>
            <person name="Du J."/>
        </authorList>
    </citation>
    <scope>NUCLEOTIDE SEQUENCE [LARGE SCALE GENOMIC DNA]</scope>
    <source>
        <strain evidence="2 3">3B26</strain>
    </source>
</reference>
<dbReference type="RefSeq" id="WP_240589934.1">
    <property type="nucleotide sequence ID" value="NZ_JAKUDL010000001.1"/>
</dbReference>
<evidence type="ECO:0000256" key="1">
    <source>
        <dbReference type="SAM" id="SignalP"/>
    </source>
</evidence>
<protein>
    <submittedName>
        <fullName evidence="2">Uncharacterized protein</fullName>
    </submittedName>
</protein>
<dbReference type="AlphaFoldDB" id="A0AAJ1BEP6"/>
<gene>
    <name evidence="2" type="ORF">MJ923_03635</name>
</gene>
<dbReference type="EMBL" id="JAKUDL010000001">
    <property type="protein sequence ID" value="MCH4293395.1"/>
    <property type="molecule type" value="Genomic_DNA"/>
</dbReference>
<dbReference type="Proteomes" id="UP001297581">
    <property type="component" value="Unassembled WGS sequence"/>
</dbReference>
<feature type="chain" id="PRO_5042557217" evidence="1">
    <location>
        <begin position="19"/>
        <end position="136"/>
    </location>
</feature>